<keyword evidence="4" id="KW-1185">Reference proteome</keyword>
<dbReference type="RefSeq" id="YP_003358894.1">
    <property type="nucleotide sequence ID" value="NC_013697.1"/>
</dbReference>
<dbReference type="InterPro" id="IPR057966">
    <property type="entry name" value="T4_SCAF"/>
</dbReference>
<dbReference type="Pfam" id="PF25623">
    <property type="entry name" value="T4_CASP"/>
    <property type="match status" value="1"/>
</dbReference>
<organismHost>
    <name type="scientific">Delftia acidovorans</name>
    <name type="common">Pseudomonas acidovorans</name>
    <name type="synonym">Comamonas acidovorans</name>
    <dbReference type="NCBI Taxonomy" id="80866"/>
</organismHost>
<dbReference type="KEGG" id="vg:8683986"/>
<name>C9DG11_BPW14</name>
<protein>
    <submittedName>
        <fullName evidence="3">Gp22 prohead core scaffold protein</fullName>
    </submittedName>
</protein>
<feature type="region of interest" description="Disordered" evidence="2">
    <location>
        <begin position="209"/>
        <end position="241"/>
    </location>
</feature>
<sequence>MDELKQLLESAGISSDVTARVSQIHESQVKAAVQVKLDEAVAQIQESAEQRFEARVDEAVAGAVATLAAALQEATNQFFAENGEALVESARNEMAIAAIAQLHESFAILNLTGDAQLAESVEKMRQAVDLKESEIKTLRTELAAINEAEDKRAKGALLAEATQGMTDVSADRFTRLVESMGACTVDQFTTRLSDLKETFKALTESVAPGAPNKQTLTEGAGAGVDNAAGAPEQKQLTEGTESLAAQAARYLSSGRLETPSA</sequence>
<reference evidence="4" key="1">
    <citation type="submission" date="2009-07" db="EMBL/GenBank/DDBJ databases">
        <authorList>
            <person name="Kropinski A.M."/>
            <person name="Villegas A."/>
            <person name="Lingohr E.J."/>
        </authorList>
    </citation>
    <scope>NUCLEOTIDE SEQUENCE [LARGE SCALE GENOMIC DNA]</scope>
</reference>
<dbReference type="GeneID" id="8683986"/>
<evidence type="ECO:0000256" key="2">
    <source>
        <dbReference type="SAM" id="MobiDB-lite"/>
    </source>
</evidence>
<keyword evidence="1" id="KW-0175">Coiled coil</keyword>
<accession>C9DG11</accession>
<proteinExistence type="predicted"/>
<gene>
    <name evidence="3" type="primary">40</name>
</gene>
<organism evidence="3 4">
    <name type="scientific">Delftia phage PhiW-14</name>
    <name type="common">Deftia acidovorans bacteriophage phiW-14</name>
    <dbReference type="NCBI Taxonomy" id="665032"/>
    <lineage>
        <taxon>Viruses</taxon>
        <taxon>Duplodnaviria</taxon>
        <taxon>Heunggongvirae</taxon>
        <taxon>Uroviricota</taxon>
        <taxon>Caudoviricetes</taxon>
        <taxon>Ionavirus</taxon>
        <taxon>Ionavirus W14</taxon>
    </lineage>
</organism>
<evidence type="ECO:0000256" key="1">
    <source>
        <dbReference type="SAM" id="Coils"/>
    </source>
</evidence>
<evidence type="ECO:0000313" key="4">
    <source>
        <dbReference type="Proteomes" id="UP000008986"/>
    </source>
</evidence>
<dbReference type="Proteomes" id="UP000008986">
    <property type="component" value="Segment"/>
</dbReference>
<dbReference type="EMBL" id="GQ357915">
    <property type="protein sequence ID" value="ACV50062.1"/>
    <property type="molecule type" value="Genomic_DNA"/>
</dbReference>
<feature type="coiled-coil region" evidence="1">
    <location>
        <begin position="121"/>
        <end position="148"/>
    </location>
</feature>
<evidence type="ECO:0000313" key="3">
    <source>
        <dbReference type="EMBL" id="ACV50062.1"/>
    </source>
</evidence>